<dbReference type="GO" id="GO:0006417">
    <property type="term" value="P:regulation of translation"/>
    <property type="evidence" value="ECO:0007669"/>
    <property type="project" value="UniProtKB-KW"/>
</dbReference>
<dbReference type="InterPro" id="IPR040000">
    <property type="entry name" value="NOP9"/>
</dbReference>
<evidence type="ECO:0000313" key="8">
    <source>
        <dbReference type="EMBL" id="KAK7855298.1"/>
    </source>
</evidence>
<organism evidence="8 9">
    <name type="scientific">Quercus suber</name>
    <name type="common">Cork oak</name>
    <dbReference type="NCBI Taxonomy" id="58331"/>
    <lineage>
        <taxon>Eukaryota</taxon>
        <taxon>Viridiplantae</taxon>
        <taxon>Streptophyta</taxon>
        <taxon>Embryophyta</taxon>
        <taxon>Tracheophyta</taxon>
        <taxon>Spermatophyta</taxon>
        <taxon>Magnoliopsida</taxon>
        <taxon>eudicotyledons</taxon>
        <taxon>Gunneridae</taxon>
        <taxon>Pentapetalae</taxon>
        <taxon>rosids</taxon>
        <taxon>fabids</taxon>
        <taxon>Fagales</taxon>
        <taxon>Fagaceae</taxon>
        <taxon>Quercus</taxon>
    </lineage>
</organism>
<feature type="compositionally biased region" description="Basic residues" evidence="6">
    <location>
        <begin position="1077"/>
        <end position="1088"/>
    </location>
</feature>
<dbReference type="PROSITE" id="PS50303">
    <property type="entry name" value="PUM_HD"/>
    <property type="match status" value="1"/>
</dbReference>
<dbReference type="GO" id="GO:0000472">
    <property type="term" value="P:endonucleolytic cleavage to generate mature 5'-end of SSU-rRNA from (SSU-rRNA, 5.8S rRNA, LSU-rRNA)"/>
    <property type="evidence" value="ECO:0007669"/>
    <property type="project" value="TreeGrafter"/>
</dbReference>
<dbReference type="GO" id="GO:0030686">
    <property type="term" value="C:90S preribosome"/>
    <property type="evidence" value="ECO:0007669"/>
    <property type="project" value="TreeGrafter"/>
</dbReference>
<dbReference type="GO" id="GO:0005730">
    <property type="term" value="C:nucleolus"/>
    <property type="evidence" value="ECO:0007669"/>
    <property type="project" value="TreeGrafter"/>
</dbReference>
<dbReference type="SMART" id="SM00025">
    <property type="entry name" value="Pumilio"/>
    <property type="match status" value="8"/>
</dbReference>
<keyword evidence="3" id="KW-0694">RNA-binding</keyword>
<reference evidence="8 9" key="1">
    <citation type="journal article" date="2018" name="Sci. Data">
        <title>The draft genome sequence of cork oak.</title>
        <authorList>
            <person name="Ramos A.M."/>
            <person name="Usie A."/>
            <person name="Barbosa P."/>
            <person name="Barros P.M."/>
            <person name="Capote T."/>
            <person name="Chaves I."/>
            <person name="Simoes F."/>
            <person name="Abreu I."/>
            <person name="Carrasquinho I."/>
            <person name="Faro C."/>
            <person name="Guimaraes J.B."/>
            <person name="Mendonca D."/>
            <person name="Nobrega F."/>
            <person name="Rodrigues L."/>
            <person name="Saibo N.J.M."/>
            <person name="Varela M.C."/>
            <person name="Egas C."/>
            <person name="Matos J."/>
            <person name="Miguel C.M."/>
            <person name="Oliveira M.M."/>
            <person name="Ricardo C.P."/>
            <person name="Goncalves S."/>
        </authorList>
    </citation>
    <scope>NUCLEOTIDE SEQUENCE [LARGE SCALE GENOMIC DNA]</scope>
    <source>
        <strain evidence="9">cv. HL8</strain>
    </source>
</reference>
<dbReference type="Pfam" id="PF22493">
    <property type="entry name" value="PUF_NOP9"/>
    <property type="match status" value="1"/>
</dbReference>
<feature type="repeat" description="Pumilio" evidence="5">
    <location>
        <begin position="853"/>
        <end position="888"/>
    </location>
</feature>
<dbReference type="InterPro" id="IPR033133">
    <property type="entry name" value="PUM-HD"/>
</dbReference>
<feature type="compositionally biased region" description="Basic and acidic residues" evidence="6">
    <location>
        <begin position="1024"/>
        <end position="1039"/>
    </location>
</feature>
<accession>A0AAW0LXW3</accession>
<dbReference type="GO" id="GO:0000480">
    <property type="term" value="P:endonucleolytic cleavage in 5'-ETS of tricistronic rRNA transcript (SSU-rRNA, 5.8S rRNA, LSU-rRNA)"/>
    <property type="evidence" value="ECO:0007669"/>
    <property type="project" value="TreeGrafter"/>
</dbReference>
<dbReference type="EMBL" id="PKMF04000047">
    <property type="protein sequence ID" value="KAK7855298.1"/>
    <property type="molecule type" value="Genomic_DNA"/>
</dbReference>
<feature type="repeat" description="Pumilio" evidence="5">
    <location>
        <begin position="814"/>
        <end position="852"/>
    </location>
</feature>
<feature type="region of interest" description="Disordered" evidence="6">
    <location>
        <begin position="1004"/>
        <end position="1103"/>
    </location>
</feature>
<dbReference type="Pfam" id="PF08576">
    <property type="entry name" value="DUF1764"/>
    <property type="match status" value="1"/>
</dbReference>
<feature type="domain" description="PUM-HD" evidence="7">
    <location>
        <begin position="606"/>
        <end position="975"/>
    </location>
</feature>
<evidence type="ECO:0000256" key="2">
    <source>
        <dbReference type="ARBA" id="ARBA00022845"/>
    </source>
</evidence>
<feature type="repeat" description="Pumilio" evidence="5">
    <location>
        <begin position="670"/>
        <end position="707"/>
    </location>
</feature>
<feature type="compositionally biased region" description="Basic residues" evidence="6">
    <location>
        <begin position="1"/>
        <end position="11"/>
    </location>
</feature>
<dbReference type="PANTHER" id="PTHR13102:SF0">
    <property type="entry name" value="NUCLEOLAR PROTEIN 9"/>
    <property type="match status" value="1"/>
</dbReference>
<sequence>MPKKTSSKKARQVQENNNAVEEEKPSPVTKKSSSKKAKEVQENDNAVEEENPSLVTKKSSSKKAKQMQESNNAVEEEKLSLVQKKAVSEIDEIFAGKKRKKSASEKTEKPNEEATGNPKKTKKKKKDKGSNDSEFTEPPSRPRKRTNDGFTVYTEEELGINKSDAGFLEAKMQACSGAAVMGSLQQPIWTKGSNFAPKGSSVIGFPQQGRLNLMKPCKSSNVEGSLVTGRPPSSASVPVPEIGGSGSSFVDYGLTEADPEKKTTQIDTKTKTKKAEAHDRMRTKALPLRRRRTCNFVEDSLMGEDNQSYKQGKRKKGMNRKASGERHGFDGYNSNKNASGKMNDGSMKARKSSEHDNTSVSQTTHVRKQVDPDMAKYFLEIANLFESSEVDLEERSVICGNALEETRGKELEVATDYIISHTLQTLLEGCDVDHLCGFLRSCAKDFPYIAMDRSGSHVAETAIKSLAKHLQDNDAYSVIEETLTILCKVVVANPVDLMRCCYGSHVLRSLLCLCKGVTIDSTEFHVTKSSTVLAERLNFKASQRDGSDSPQLQQGFPDLLKFLVSGMLNCTRKDIMTLQVDQFSSFVLQASIISTLKTALKLLVGNDEELLHVILILLGCTKKDFVEGNFIEMAVVRDVVDLMKETAFSHLMEVILEVAPEILYNEIFTKIFKNSLFELSSHHCGNFVVQSLISHARHQDQMDLIWEELGPKFKDLLEMGRSGVIASLIAASQRLHCYEQKCCQALAAAACSVDEAPKYIVPRILFLDNYFRSENKSLWTWTSGVKMHVMGSLILQAVFRYKSEYIQPYILSITIMEADHVLEVAKDAGGARVIEAFLSSDASAKLKRRLVGKLRGHFGELSMQSSGSYTVEKCFTASNMSLREAIVSELVTVQSELSKTKQGPHLLRKLDVDRLRGHFGELSMQSSGSYTVEKCFTASNMSLREAIVSELVTVQSELSKTKQGPHLLRKLDVDRFASRPDQWRSKQTSKQSTYKEFYTTFGSSEARSSKNDGFLVDTPKNSSHPKDLKEMRKEIDHHLSSGVPFLSMSGSKRKPKKADQRSGKYPKNSVDDDITKAKKKKLDKKKGHGGSENAGAAVKKQKT</sequence>
<dbReference type="GO" id="GO:0003723">
    <property type="term" value="F:RNA binding"/>
    <property type="evidence" value="ECO:0007669"/>
    <property type="project" value="UniProtKB-KW"/>
</dbReference>
<dbReference type="GO" id="GO:0030688">
    <property type="term" value="C:preribosome, small subunit precursor"/>
    <property type="evidence" value="ECO:0007669"/>
    <property type="project" value="TreeGrafter"/>
</dbReference>
<gene>
    <name evidence="8" type="primary">APUM23</name>
    <name evidence="8" type="ORF">CFP56_028766</name>
</gene>
<evidence type="ECO:0000259" key="7">
    <source>
        <dbReference type="PROSITE" id="PS50303"/>
    </source>
</evidence>
<keyword evidence="4" id="KW-0539">Nucleus</keyword>
<dbReference type="GO" id="GO:0000447">
    <property type="term" value="P:endonucleolytic cleavage in ITS1 to separate SSU-rRNA from 5.8S rRNA and LSU-rRNA from tricistronic rRNA transcript (SSU-rRNA, 5.8S rRNA, LSU-rRNA)"/>
    <property type="evidence" value="ECO:0007669"/>
    <property type="project" value="TreeGrafter"/>
</dbReference>
<dbReference type="Proteomes" id="UP000237347">
    <property type="component" value="Unassembled WGS sequence"/>
</dbReference>
<evidence type="ECO:0000256" key="1">
    <source>
        <dbReference type="ARBA" id="ARBA00022737"/>
    </source>
</evidence>
<dbReference type="PANTHER" id="PTHR13102">
    <property type="entry name" value="NUCLEOLAR PROTEIN 9"/>
    <property type="match status" value="1"/>
</dbReference>
<evidence type="ECO:0000256" key="6">
    <source>
        <dbReference type="SAM" id="MobiDB-lite"/>
    </source>
</evidence>
<dbReference type="AlphaFoldDB" id="A0AAW0LXW3"/>
<evidence type="ECO:0000256" key="5">
    <source>
        <dbReference type="PROSITE-ProRule" id="PRU00317"/>
    </source>
</evidence>
<dbReference type="InterPro" id="IPR013885">
    <property type="entry name" value="DUF1764_euk"/>
</dbReference>
<feature type="region of interest" description="Disordered" evidence="6">
    <location>
        <begin position="1"/>
        <end position="150"/>
    </location>
</feature>
<feature type="region of interest" description="Disordered" evidence="6">
    <location>
        <begin position="260"/>
        <end position="280"/>
    </location>
</feature>
<proteinExistence type="predicted"/>
<dbReference type="Gene3D" id="1.25.10.10">
    <property type="entry name" value="Leucine-rich Repeat Variant"/>
    <property type="match status" value="3"/>
</dbReference>
<feature type="region of interest" description="Disordered" evidence="6">
    <location>
        <begin position="305"/>
        <end position="366"/>
    </location>
</feature>
<keyword evidence="2" id="KW-0810">Translation regulation</keyword>
<name>A0AAW0LXW3_QUESU</name>
<dbReference type="PROSITE" id="PS50302">
    <property type="entry name" value="PUM"/>
    <property type="match status" value="4"/>
</dbReference>
<dbReference type="InterPro" id="IPR016024">
    <property type="entry name" value="ARM-type_fold"/>
</dbReference>
<protein>
    <submittedName>
        <fullName evidence="8">Pumilio like protein 23</fullName>
    </submittedName>
</protein>
<keyword evidence="9" id="KW-1185">Reference proteome</keyword>
<dbReference type="InterPro" id="IPR001313">
    <property type="entry name" value="Pumilio_RNA-bd_rpt"/>
</dbReference>
<feature type="compositionally biased region" description="Basic and acidic residues" evidence="6">
    <location>
        <begin position="102"/>
        <end position="112"/>
    </location>
</feature>
<feature type="repeat" description="Pumilio" evidence="5">
    <location>
        <begin position="914"/>
        <end position="949"/>
    </location>
</feature>
<feature type="region of interest" description="Disordered" evidence="6">
    <location>
        <begin position="222"/>
        <end position="242"/>
    </location>
</feature>
<dbReference type="GO" id="GO:0000056">
    <property type="term" value="P:ribosomal small subunit export from nucleus"/>
    <property type="evidence" value="ECO:0007669"/>
    <property type="project" value="TreeGrafter"/>
</dbReference>
<evidence type="ECO:0000313" key="9">
    <source>
        <dbReference type="Proteomes" id="UP000237347"/>
    </source>
</evidence>
<dbReference type="Pfam" id="PF00806">
    <property type="entry name" value="PUF"/>
    <property type="match status" value="1"/>
</dbReference>
<dbReference type="SUPFAM" id="SSF48371">
    <property type="entry name" value="ARM repeat"/>
    <property type="match status" value="2"/>
</dbReference>
<evidence type="ECO:0000256" key="4">
    <source>
        <dbReference type="ARBA" id="ARBA00023242"/>
    </source>
</evidence>
<comment type="caution">
    <text evidence="8">The sequence shown here is derived from an EMBL/GenBank/DDBJ whole genome shotgun (WGS) entry which is preliminary data.</text>
</comment>
<dbReference type="InterPro" id="IPR011989">
    <property type="entry name" value="ARM-like"/>
</dbReference>
<keyword evidence="1" id="KW-0677">Repeat</keyword>
<evidence type="ECO:0000256" key="3">
    <source>
        <dbReference type="ARBA" id="ARBA00022884"/>
    </source>
</evidence>